<proteinExistence type="predicted"/>
<name>A0A3N0YAW6_ANAGA</name>
<feature type="compositionally biased region" description="Basic and acidic residues" evidence="1">
    <location>
        <begin position="229"/>
        <end position="240"/>
    </location>
</feature>
<feature type="region of interest" description="Disordered" evidence="1">
    <location>
        <begin position="228"/>
        <end position="252"/>
    </location>
</feature>
<accession>A0A3N0YAW6</accession>
<protein>
    <recommendedName>
        <fullName evidence="2">RRM domain-containing protein</fullName>
    </recommendedName>
</protein>
<dbReference type="GO" id="GO:0003723">
    <property type="term" value="F:RNA binding"/>
    <property type="evidence" value="ECO:0007669"/>
    <property type="project" value="InterPro"/>
</dbReference>
<keyword evidence="4" id="KW-1185">Reference proteome</keyword>
<evidence type="ECO:0000313" key="3">
    <source>
        <dbReference type="EMBL" id="ROL43081.1"/>
    </source>
</evidence>
<dbReference type="InterPro" id="IPR000504">
    <property type="entry name" value="RRM_dom"/>
</dbReference>
<dbReference type="EMBL" id="RJVU01048855">
    <property type="protein sequence ID" value="ROL43081.1"/>
    <property type="molecule type" value="Genomic_DNA"/>
</dbReference>
<evidence type="ECO:0000256" key="1">
    <source>
        <dbReference type="SAM" id="MobiDB-lite"/>
    </source>
</evidence>
<evidence type="ECO:0000313" key="4">
    <source>
        <dbReference type="Proteomes" id="UP000281406"/>
    </source>
</evidence>
<dbReference type="Proteomes" id="UP000281406">
    <property type="component" value="Unassembled WGS sequence"/>
</dbReference>
<organism evidence="3 4">
    <name type="scientific">Anabarilius grahami</name>
    <name type="common">Kanglang fish</name>
    <name type="synonym">Barilius grahami</name>
    <dbReference type="NCBI Taxonomy" id="495550"/>
    <lineage>
        <taxon>Eukaryota</taxon>
        <taxon>Metazoa</taxon>
        <taxon>Chordata</taxon>
        <taxon>Craniata</taxon>
        <taxon>Vertebrata</taxon>
        <taxon>Euteleostomi</taxon>
        <taxon>Actinopterygii</taxon>
        <taxon>Neopterygii</taxon>
        <taxon>Teleostei</taxon>
        <taxon>Ostariophysi</taxon>
        <taxon>Cypriniformes</taxon>
        <taxon>Xenocyprididae</taxon>
        <taxon>Xenocypridinae</taxon>
        <taxon>Xenocypridinae incertae sedis</taxon>
        <taxon>Anabarilius</taxon>
    </lineage>
</organism>
<dbReference type="Gene3D" id="3.30.70.330">
    <property type="match status" value="1"/>
</dbReference>
<dbReference type="AlphaFoldDB" id="A0A3N0YAW6"/>
<reference evidence="3 4" key="1">
    <citation type="submission" date="2018-10" db="EMBL/GenBank/DDBJ databases">
        <title>Genome assembly for a Yunnan-Guizhou Plateau 3E fish, Anabarilius grahami (Regan), and its evolutionary and genetic applications.</title>
        <authorList>
            <person name="Jiang W."/>
        </authorList>
    </citation>
    <scope>NUCLEOTIDE SEQUENCE [LARGE SCALE GENOMIC DNA]</scope>
    <source>
        <strain evidence="3">AG-KIZ</strain>
        <tissue evidence="3">Muscle</tissue>
    </source>
</reference>
<dbReference type="Pfam" id="PF00076">
    <property type="entry name" value="RRM_1"/>
    <property type="match status" value="1"/>
</dbReference>
<comment type="caution">
    <text evidence="3">The sequence shown here is derived from an EMBL/GenBank/DDBJ whole genome shotgun (WGS) entry which is preliminary data.</text>
</comment>
<gene>
    <name evidence="3" type="ORF">DPX16_14793</name>
</gene>
<sequence length="424" mass="47474">MGGVNLKNAVYIEGITTADTDEQITEFCSTFGSVNKILRLRQTGQENGVKALVEFESEESLTNIAPVLPKYFSSVGHPNIMWRVDRAYKVASTPKKSPVQAEPLDLSDSSYVDTFQDEEDRVQRFITQFLRDERRADFPSEAVRAMCQRHQCVSATSVVPDFPLSVPVECLAIGPSAIPKTRSRQKSDNSPLLEGDGAEDNDKLSEMEDEVEYYALYDQPYPELENVEQDSRRVQEDAGPKQRSQGGISDDRHVQMVNESVPEYQVVRTSFDVSTLNPEAPVFDLQYDEGDRPREVSRAQHSPVSETVRAEESIPNVPVTDQIEHCTPINGTNIGLNEMEEGLNVKDPTEFEKTEVISDDEVPLRRSSRDRTAPKKLTYPTLGNPLVTVMHSILTGLDKAFSQTLTLDTVPYICHLTPLMSEIV</sequence>
<dbReference type="InterPro" id="IPR012677">
    <property type="entry name" value="Nucleotide-bd_a/b_plait_sf"/>
</dbReference>
<evidence type="ECO:0000259" key="2">
    <source>
        <dbReference type="Pfam" id="PF00076"/>
    </source>
</evidence>
<dbReference type="OrthoDB" id="115435at2759"/>
<dbReference type="SUPFAM" id="SSF54928">
    <property type="entry name" value="RNA-binding domain, RBD"/>
    <property type="match status" value="1"/>
</dbReference>
<feature type="region of interest" description="Disordered" evidence="1">
    <location>
        <begin position="180"/>
        <end position="204"/>
    </location>
</feature>
<feature type="domain" description="RRM" evidence="2">
    <location>
        <begin position="10"/>
        <end position="63"/>
    </location>
</feature>
<dbReference type="InterPro" id="IPR035979">
    <property type="entry name" value="RBD_domain_sf"/>
</dbReference>